<sequence length="262" mass="28828">MPPSKTRAPSAPAKRAPSKQLAVVTAKPQGRAHSAPGKTEPHAPSKAVAVEPQAVEPQVCAPSAPAKRAPSKQLAVVTARPQVRAPSKRAAPSLSPVPSPPSPPSPPHKRGREEDEDEDFFALPEEIVEEEDFFGQSKNDQCFFFVSLHVENISAIRPLEYGLCKLLNCPSFSFANFMCYEDKSFKRFAFPSSMFASLASKELELASFVEKAKKVTLFERGHFFIGFSALQHYHTHPSPPPPSQTPHTTHHIHHLKKKRATN</sequence>
<gene>
    <name evidence="2" type="ORF">BSAL_86430</name>
</gene>
<feature type="region of interest" description="Disordered" evidence="1">
    <location>
        <begin position="1"/>
        <end position="117"/>
    </location>
</feature>
<feature type="compositionally biased region" description="Basic residues" evidence="1">
    <location>
        <begin position="248"/>
        <end position="262"/>
    </location>
</feature>
<feature type="compositionally biased region" description="Low complexity" evidence="1">
    <location>
        <begin position="7"/>
        <end position="19"/>
    </location>
</feature>
<keyword evidence="3" id="KW-1185">Reference proteome</keyword>
<proteinExistence type="predicted"/>
<evidence type="ECO:0000313" key="3">
    <source>
        <dbReference type="Proteomes" id="UP000051952"/>
    </source>
</evidence>
<name>A0A0S4J548_BODSA</name>
<feature type="compositionally biased region" description="Low complexity" evidence="1">
    <location>
        <begin position="61"/>
        <end position="72"/>
    </location>
</feature>
<evidence type="ECO:0000313" key="2">
    <source>
        <dbReference type="EMBL" id="CUG80723.1"/>
    </source>
</evidence>
<reference evidence="3" key="1">
    <citation type="submission" date="2015-09" db="EMBL/GenBank/DDBJ databases">
        <authorList>
            <consortium name="Pathogen Informatics"/>
        </authorList>
    </citation>
    <scope>NUCLEOTIDE SEQUENCE [LARGE SCALE GENOMIC DNA]</scope>
    <source>
        <strain evidence="3">Lake Konstanz</strain>
    </source>
</reference>
<dbReference type="AlphaFoldDB" id="A0A0S4J548"/>
<dbReference type="EMBL" id="CYKH01001053">
    <property type="protein sequence ID" value="CUG80723.1"/>
    <property type="molecule type" value="Genomic_DNA"/>
</dbReference>
<feature type="non-terminal residue" evidence="2">
    <location>
        <position position="262"/>
    </location>
</feature>
<feature type="compositionally biased region" description="Pro residues" evidence="1">
    <location>
        <begin position="95"/>
        <end position="106"/>
    </location>
</feature>
<dbReference type="Proteomes" id="UP000051952">
    <property type="component" value="Unassembled WGS sequence"/>
</dbReference>
<evidence type="ECO:0000256" key="1">
    <source>
        <dbReference type="SAM" id="MobiDB-lite"/>
    </source>
</evidence>
<accession>A0A0S4J548</accession>
<dbReference type="VEuPathDB" id="TriTrypDB:BSAL_86430"/>
<feature type="region of interest" description="Disordered" evidence="1">
    <location>
        <begin position="234"/>
        <end position="262"/>
    </location>
</feature>
<organism evidence="2 3">
    <name type="scientific">Bodo saltans</name>
    <name type="common">Flagellated protozoan</name>
    <dbReference type="NCBI Taxonomy" id="75058"/>
    <lineage>
        <taxon>Eukaryota</taxon>
        <taxon>Discoba</taxon>
        <taxon>Euglenozoa</taxon>
        <taxon>Kinetoplastea</taxon>
        <taxon>Metakinetoplastina</taxon>
        <taxon>Eubodonida</taxon>
        <taxon>Bodonidae</taxon>
        <taxon>Bodo</taxon>
    </lineage>
</organism>
<protein>
    <submittedName>
        <fullName evidence="2">Uncharacterized protein</fullName>
    </submittedName>
</protein>